<organism evidence="2 3">
    <name type="scientific">Extremus antarcticus</name>
    <dbReference type="NCBI Taxonomy" id="702011"/>
    <lineage>
        <taxon>Eukaryota</taxon>
        <taxon>Fungi</taxon>
        <taxon>Dikarya</taxon>
        <taxon>Ascomycota</taxon>
        <taxon>Pezizomycotina</taxon>
        <taxon>Dothideomycetes</taxon>
        <taxon>Dothideomycetidae</taxon>
        <taxon>Mycosphaerellales</taxon>
        <taxon>Extremaceae</taxon>
        <taxon>Extremus</taxon>
    </lineage>
</organism>
<dbReference type="GO" id="GO:0003824">
    <property type="term" value="F:catalytic activity"/>
    <property type="evidence" value="ECO:0007669"/>
    <property type="project" value="UniProtKB-ARBA"/>
</dbReference>
<dbReference type="InterPro" id="IPR008313">
    <property type="entry name" value="GH125"/>
</dbReference>
<dbReference type="PANTHER" id="PTHR31047">
    <property type="entry name" value="MEIOTICALLY UP-REGULATED GENE 157 PROTEIN"/>
    <property type="match status" value="1"/>
</dbReference>
<dbReference type="PIRSF" id="PIRSF028846">
    <property type="entry name" value="UCP028846"/>
    <property type="match status" value="1"/>
</dbReference>
<dbReference type="Gene3D" id="1.50.10.10">
    <property type="match status" value="1"/>
</dbReference>
<dbReference type="GO" id="GO:0005975">
    <property type="term" value="P:carbohydrate metabolic process"/>
    <property type="evidence" value="ECO:0007669"/>
    <property type="project" value="InterPro"/>
</dbReference>
<dbReference type="Proteomes" id="UP001271007">
    <property type="component" value="Unassembled WGS sequence"/>
</dbReference>
<keyword evidence="3" id="KW-1185">Reference proteome</keyword>
<dbReference type="PANTHER" id="PTHR31047:SF0">
    <property type="entry name" value="MEIOTICALLY UP-REGULATED GENE 157 PROTEIN"/>
    <property type="match status" value="1"/>
</dbReference>
<dbReference type="Pfam" id="PF06824">
    <property type="entry name" value="Glyco_hydro_125"/>
    <property type="match status" value="1"/>
</dbReference>
<dbReference type="SMART" id="SM01149">
    <property type="entry name" value="DUF1237"/>
    <property type="match status" value="1"/>
</dbReference>
<dbReference type="InterPro" id="IPR008928">
    <property type="entry name" value="6-hairpin_glycosidase_sf"/>
</dbReference>
<gene>
    <name evidence="2" type="ORF">LTR09_012644</name>
</gene>
<evidence type="ECO:0000256" key="1">
    <source>
        <dbReference type="SAM" id="MobiDB-lite"/>
    </source>
</evidence>
<name>A0AAJ0D4Z4_9PEZI</name>
<dbReference type="SUPFAM" id="SSF48208">
    <property type="entry name" value="Six-hairpin glycosidases"/>
    <property type="match status" value="1"/>
</dbReference>
<protein>
    <submittedName>
        <fullName evidence="2">Uncharacterized protein</fullName>
    </submittedName>
</protein>
<reference evidence="2" key="1">
    <citation type="submission" date="2023-04" db="EMBL/GenBank/DDBJ databases">
        <title>Black Yeasts Isolated from many extreme environments.</title>
        <authorList>
            <person name="Coleine C."/>
            <person name="Stajich J.E."/>
            <person name="Selbmann L."/>
        </authorList>
    </citation>
    <scope>NUCLEOTIDE SEQUENCE</scope>
    <source>
        <strain evidence="2">CCFEE 5312</strain>
    </source>
</reference>
<sequence length="290" mass="32049">MTGKAAMKQILTVLHDQSQSSWASNWDFVSYYNFSGLPGSLSPAVPNGGNGEPKKANGLVGSSHRPSDDLCVFNFITSDNAMMSIELGNTADMLYKIGTLENMASKLRKHEGIIKQAVWNHTRSQDGIFAYETNGYGGQYLMDDANVPSLVSLPYLRFVPRNDSTYVKTKEAMFSRANPYYAVGKNFTGIGGPHVNVTYPWPMSQVSGIFGTDNDAEIQDRLSLILDNTSGLGLMHESINIYNSSDYTRPWFAWANSYFAEMILDLAERKPGLIFKDDTPYVIGSRNATG</sequence>
<feature type="region of interest" description="Disordered" evidence="1">
    <location>
        <begin position="44"/>
        <end position="64"/>
    </location>
</feature>
<dbReference type="EMBL" id="JAWDJX010000147">
    <property type="protein sequence ID" value="KAK3045825.1"/>
    <property type="molecule type" value="Genomic_DNA"/>
</dbReference>
<evidence type="ECO:0000313" key="3">
    <source>
        <dbReference type="Proteomes" id="UP001271007"/>
    </source>
</evidence>
<dbReference type="InterPro" id="IPR012341">
    <property type="entry name" value="6hp_glycosidase-like_sf"/>
</dbReference>
<dbReference type="AlphaFoldDB" id="A0AAJ0D4Z4"/>
<evidence type="ECO:0000313" key="2">
    <source>
        <dbReference type="EMBL" id="KAK3045825.1"/>
    </source>
</evidence>
<accession>A0AAJ0D4Z4</accession>
<comment type="caution">
    <text evidence="2">The sequence shown here is derived from an EMBL/GenBank/DDBJ whole genome shotgun (WGS) entry which is preliminary data.</text>
</comment>
<proteinExistence type="predicted"/>